<dbReference type="Gene3D" id="3.40.50.11310">
    <property type="entry name" value="Bacterial phosphonate metabolism protein PhnH"/>
    <property type="match status" value="1"/>
</dbReference>
<evidence type="ECO:0000313" key="1">
    <source>
        <dbReference type="EMBL" id="EDQ31409.1"/>
    </source>
</evidence>
<dbReference type="PIRSF" id="PIRSF020680">
    <property type="entry name" value="PhnH"/>
    <property type="match status" value="1"/>
</dbReference>
<dbReference type="STRING" id="411684.HPDFL43_11051"/>
<dbReference type="AlphaFoldDB" id="A9DHS6"/>
<dbReference type="GO" id="GO:0016829">
    <property type="term" value="F:lyase activity"/>
    <property type="evidence" value="ECO:0007669"/>
    <property type="project" value="UniProtKB-KW"/>
</dbReference>
<dbReference type="NCBIfam" id="TIGR03292">
    <property type="entry name" value="PhnH_redo"/>
    <property type="match status" value="1"/>
</dbReference>
<dbReference type="InterPro" id="IPR038058">
    <property type="entry name" value="PhnH-like_sp"/>
</dbReference>
<keyword evidence="2" id="KW-1185">Reference proteome</keyword>
<comment type="caution">
    <text evidence="1">The sequence shown here is derived from an EMBL/GenBank/DDBJ whole genome shotgun (WGS) entry which is preliminary data.</text>
</comment>
<dbReference type="HOGENOM" id="CLU_115317_1_0_5"/>
<reference evidence="1 2" key="2">
    <citation type="submission" date="2012-06" db="EMBL/GenBank/DDBJ databases">
        <authorList>
            <person name="Fiebig A."/>
        </authorList>
    </citation>
    <scope>NUCLEOTIDE SEQUENCE [LARGE SCALE GENOMIC DNA]</scope>
    <source>
        <strain evidence="1 2">DFL-43</strain>
    </source>
</reference>
<dbReference type="Proteomes" id="UP000004291">
    <property type="component" value="Chromosome"/>
</dbReference>
<accession>A9DHS6</accession>
<gene>
    <name evidence="1" type="ORF">HPDFL43_11051</name>
</gene>
<name>A9DHS6_HOEPD</name>
<protein>
    <submittedName>
        <fullName evidence="1">Phosphonate C-P lyase system protein PhnH</fullName>
    </submittedName>
</protein>
<organism evidence="1 2">
    <name type="scientific">Hoeflea phototrophica (strain DSM 17068 / NCIMB 14078 / DFL-43)</name>
    <dbReference type="NCBI Taxonomy" id="411684"/>
    <lineage>
        <taxon>Bacteria</taxon>
        <taxon>Pseudomonadati</taxon>
        <taxon>Pseudomonadota</taxon>
        <taxon>Alphaproteobacteria</taxon>
        <taxon>Hyphomicrobiales</taxon>
        <taxon>Rhizobiaceae</taxon>
        <taxon>Hoeflea</taxon>
    </lineage>
</organism>
<dbReference type="eggNOG" id="COG3625">
    <property type="taxonomic scope" value="Bacteria"/>
</dbReference>
<dbReference type="SUPFAM" id="SSF159709">
    <property type="entry name" value="PhnH-like"/>
    <property type="match status" value="1"/>
</dbReference>
<sequence>MVDVVEKASAYDGGFSDPVQASQQVFRAVMDAMARPGTVHHFPEFTAPPPPLGPVAGAVICALADADTTVWLDPSMAKTGMVRDWVVFHTGAPTTPYQSEAAFALVAAPQRLSSLNGFALGTQEYPDRSTTLILQVETLTKGPQLVLEGPGIDGQSTLAPDPMPQHFAAQWRANRAAFPRGVDLILAAPDGVAALPRSARLIMPEA</sequence>
<reference evidence="1 2" key="1">
    <citation type="submission" date="2007-10" db="EMBL/GenBank/DDBJ databases">
        <authorList>
            <person name="Wagner-Dobler I."/>
            <person name="Ferriera S."/>
            <person name="Johnson J."/>
            <person name="Kravitz S."/>
            <person name="Beeson K."/>
            <person name="Sutton G."/>
            <person name="Rogers Y.-H."/>
            <person name="Friedman R."/>
            <person name="Frazier M."/>
            <person name="Venter J.C."/>
        </authorList>
    </citation>
    <scope>NUCLEOTIDE SEQUENCE [LARGE SCALE GENOMIC DNA]</scope>
    <source>
        <strain evidence="1 2">DFL-43</strain>
    </source>
</reference>
<dbReference type="InterPro" id="IPR008772">
    <property type="entry name" value="Phosphonate_metab_PhnH"/>
</dbReference>
<keyword evidence="1" id="KW-0456">Lyase</keyword>
<dbReference type="OrthoDB" id="9814509at2"/>
<dbReference type="RefSeq" id="WP_007197983.1">
    <property type="nucleotide sequence ID" value="NZ_CM002917.1"/>
</dbReference>
<proteinExistence type="predicted"/>
<dbReference type="GO" id="GO:0019634">
    <property type="term" value="P:organic phosphonate metabolic process"/>
    <property type="evidence" value="ECO:0007669"/>
    <property type="project" value="InterPro"/>
</dbReference>
<dbReference type="Pfam" id="PF05845">
    <property type="entry name" value="PhnH"/>
    <property type="match status" value="1"/>
</dbReference>
<evidence type="ECO:0000313" key="2">
    <source>
        <dbReference type="Proteomes" id="UP000004291"/>
    </source>
</evidence>
<dbReference type="EMBL" id="ABIA03000003">
    <property type="protein sequence ID" value="EDQ31409.1"/>
    <property type="molecule type" value="Genomic_DNA"/>
</dbReference>